<evidence type="ECO:0000313" key="1">
    <source>
        <dbReference type="Proteomes" id="UP000887565"/>
    </source>
</evidence>
<protein>
    <submittedName>
        <fullName evidence="2">Uncharacterized protein</fullName>
    </submittedName>
</protein>
<dbReference type="WBParaSite" id="nRc.2.0.1.t21373-RA">
    <property type="protein sequence ID" value="nRc.2.0.1.t21373-RA"/>
    <property type="gene ID" value="nRc.2.0.1.g21373"/>
</dbReference>
<reference evidence="2" key="1">
    <citation type="submission" date="2022-11" db="UniProtKB">
        <authorList>
            <consortium name="WormBaseParasite"/>
        </authorList>
    </citation>
    <scope>IDENTIFICATION</scope>
</reference>
<proteinExistence type="predicted"/>
<dbReference type="Proteomes" id="UP000887565">
    <property type="component" value="Unplaced"/>
</dbReference>
<accession>A0A915J6K6</accession>
<evidence type="ECO:0000313" key="2">
    <source>
        <dbReference type="WBParaSite" id="nRc.2.0.1.t21373-RA"/>
    </source>
</evidence>
<dbReference type="AlphaFoldDB" id="A0A915J6K6"/>
<organism evidence="1 2">
    <name type="scientific">Romanomermis culicivorax</name>
    <name type="common">Nematode worm</name>
    <dbReference type="NCBI Taxonomy" id="13658"/>
    <lineage>
        <taxon>Eukaryota</taxon>
        <taxon>Metazoa</taxon>
        <taxon>Ecdysozoa</taxon>
        <taxon>Nematoda</taxon>
        <taxon>Enoplea</taxon>
        <taxon>Dorylaimia</taxon>
        <taxon>Mermithida</taxon>
        <taxon>Mermithoidea</taxon>
        <taxon>Mermithidae</taxon>
        <taxon>Romanomermis</taxon>
    </lineage>
</organism>
<sequence length="63" mass="7229">MKEERQGRRKKKIFHRCRIAREKRCRATLLGRHIADGGAIGDGQRCDAGSEKFHKFSDNSDLS</sequence>
<name>A0A915J6K6_ROMCU</name>
<keyword evidence="1" id="KW-1185">Reference proteome</keyword>